<dbReference type="GO" id="GO:0019877">
    <property type="term" value="P:diaminopimelate biosynthetic process"/>
    <property type="evidence" value="ECO:0007669"/>
    <property type="project" value="UniProtKB-KW"/>
</dbReference>
<evidence type="ECO:0000256" key="4">
    <source>
        <dbReference type="ARBA" id="ARBA00006247"/>
    </source>
</evidence>
<dbReference type="InterPro" id="IPR001261">
    <property type="entry name" value="ArgE/DapE_CS"/>
</dbReference>
<evidence type="ECO:0000256" key="3">
    <source>
        <dbReference type="ARBA" id="ARBA00005130"/>
    </source>
</evidence>
<comment type="cofactor">
    <cofactor evidence="1">
        <name>Co(2+)</name>
        <dbReference type="ChEBI" id="CHEBI:48828"/>
    </cofactor>
</comment>
<dbReference type="NCBIfam" id="TIGR01910">
    <property type="entry name" value="DapE-ArgE"/>
    <property type="match status" value="1"/>
</dbReference>
<dbReference type="PROSITE" id="PS00759">
    <property type="entry name" value="ARGE_DAPE_CPG2_2"/>
    <property type="match status" value="1"/>
</dbReference>
<dbReference type="Pfam" id="PF07687">
    <property type="entry name" value="M20_dimer"/>
    <property type="match status" value="1"/>
</dbReference>
<dbReference type="Proteomes" id="UP000292886">
    <property type="component" value="Chromosome"/>
</dbReference>
<comment type="similarity">
    <text evidence="4">Belongs to the peptidase M20A family.</text>
</comment>
<dbReference type="AlphaFoldDB" id="A0A4P6YRQ4"/>
<keyword evidence="17" id="KW-1185">Reference proteome</keyword>
<evidence type="ECO:0000259" key="15">
    <source>
        <dbReference type="Pfam" id="PF07687"/>
    </source>
</evidence>
<dbReference type="NCBIfam" id="NF006365">
    <property type="entry name" value="PRK08588.1"/>
    <property type="match status" value="1"/>
</dbReference>
<evidence type="ECO:0000256" key="13">
    <source>
        <dbReference type="ARBA" id="ARBA00023285"/>
    </source>
</evidence>
<evidence type="ECO:0000313" key="17">
    <source>
        <dbReference type="Proteomes" id="UP000292886"/>
    </source>
</evidence>
<keyword evidence="7" id="KW-0028">Amino-acid biosynthesis</keyword>
<comment type="catalytic activity">
    <reaction evidence="14">
        <text>N-succinyl-(2S,6S)-2,6-diaminopimelate + H2O = (2S,6S)-2,6-diaminopimelate + succinate</text>
        <dbReference type="Rhea" id="RHEA:22608"/>
        <dbReference type="ChEBI" id="CHEBI:15377"/>
        <dbReference type="ChEBI" id="CHEBI:30031"/>
        <dbReference type="ChEBI" id="CHEBI:57609"/>
        <dbReference type="ChEBI" id="CHEBI:58087"/>
        <dbReference type="EC" id="3.5.1.18"/>
    </reaction>
</comment>
<protein>
    <recommendedName>
        <fullName evidence="6">Probable succinyl-diaminopimelate desuccinylase</fullName>
        <ecNumber evidence="5">3.5.1.18</ecNumber>
    </recommendedName>
</protein>
<dbReference type="InterPro" id="IPR011650">
    <property type="entry name" value="Peptidase_M20_dimer"/>
</dbReference>
<keyword evidence="8" id="KW-0479">Metal-binding</keyword>
<dbReference type="PANTHER" id="PTHR43808:SF8">
    <property type="entry name" value="PEPTIDASE M20 DIMERISATION DOMAIN-CONTAINING PROTEIN"/>
    <property type="match status" value="1"/>
</dbReference>
<keyword evidence="10" id="KW-0862">Zinc</keyword>
<sequence>MDAATSFLQELIRINTANDHEALIAQAIADKLAEHHIESQIIEYAPGRSNLIAEIGSQNSQPVIALTGHMDTVLTGDITTWEHNPFGGEIVANKMYGRGTADMKSGLVAMLFAFIKLHENAASLSGRVRLIFTIGEENGAQGSHQLTELGYVDDIDAMIVGEPTDGQIVYAHNGSYNYTIESVGKQVHSSMPELGINALTNVVKYLNIEPQLFTAALPHPDLGPVVHSVTMLHSGEQINNIPAQATLRGNIRPVPTFNNDQVTERITAAIAALNQEPGVHLEFTVDHSFWPVATATDAKLVQVAQQAYGHIFNEPATLSVIHGATDASEFVLSPHKFDVVVMGPGPWSQAHMVDEYVDLEQFEKMIDTYVTIIEFYFSM</sequence>
<dbReference type="InterPro" id="IPR002933">
    <property type="entry name" value="Peptidase_M20"/>
</dbReference>
<accession>A0A4P6YRQ4</accession>
<dbReference type="PROSITE" id="PS00758">
    <property type="entry name" value="ARGE_DAPE_CPG2_1"/>
    <property type="match status" value="1"/>
</dbReference>
<dbReference type="RefSeq" id="WP_133362362.1">
    <property type="nucleotide sequence ID" value="NZ_CP037940.1"/>
</dbReference>
<keyword evidence="9" id="KW-0378">Hydrolase</keyword>
<evidence type="ECO:0000256" key="14">
    <source>
        <dbReference type="ARBA" id="ARBA00051301"/>
    </source>
</evidence>
<name>A0A4P6YRQ4_9LACO</name>
<evidence type="ECO:0000256" key="12">
    <source>
        <dbReference type="ARBA" id="ARBA00023154"/>
    </source>
</evidence>
<evidence type="ECO:0000256" key="10">
    <source>
        <dbReference type="ARBA" id="ARBA00022833"/>
    </source>
</evidence>
<dbReference type="Gene3D" id="3.30.70.360">
    <property type="match status" value="1"/>
</dbReference>
<evidence type="ECO:0000256" key="11">
    <source>
        <dbReference type="ARBA" id="ARBA00022915"/>
    </source>
</evidence>
<keyword evidence="11" id="KW-0220">Diaminopimelate biosynthesis</keyword>
<evidence type="ECO:0000313" key="16">
    <source>
        <dbReference type="EMBL" id="QBO35282.1"/>
    </source>
</evidence>
<evidence type="ECO:0000256" key="1">
    <source>
        <dbReference type="ARBA" id="ARBA00001941"/>
    </source>
</evidence>
<evidence type="ECO:0000256" key="5">
    <source>
        <dbReference type="ARBA" id="ARBA00011921"/>
    </source>
</evidence>
<dbReference type="EC" id="3.5.1.18" evidence="5"/>
<reference evidence="17" key="1">
    <citation type="submission" date="2019-03" db="EMBL/GenBank/DDBJ databases">
        <title>Weissella sp. 26KH-42 Genome sequencing.</title>
        <authorList>
            <person name="Heo J."/>
            <person name="Kim S.-J."/>
            <person name="Kim J.-S."/>
            <person name="Hong S.-B."/>
            <person name="Kwon S.-W."/>
        </authorList>
    </citation>
    <scope>NUCLEOTIDE SEQUENCE [LARGE SCALE GENOMIC DNA]</scope>
    <source>
        <strain evidence="17">26KH-42</strain>
    </source>
</reference>
<dbReference type="InterPro" id="IPR036264">
    <property type="entry name" value="Bact_exopeptidase_dim_dom"/>
</dbReference>
<evidence type="ECO:0000256" key="7">
    <source>
        <dbReference type="ARBA" id="ARBA00022605"/>
    </source>
</evidence>
<evidence type="ECO:0000256" key="6">
    <source>
        <dbReference type="ARBA" id="ARBA00016853"/>
    </source>
</evidence>
<evidence type="ECO:0000256" key="9">
    <source>
        <dbReference type="ARBA" id="ARBA00022801"/>
    </source>
</evidence>
<evidence type="ECO:0000256" key="2">
    <source>
        <dbReference type="ARBA" id="ARBA00001947"/>
    </source>
</evidence>
<dbReference type="CDD" id="cd08659">
    <property type="entry name" value="M20_ArgE_DapE-like"/>
    <property type="match status" value="1"/>
</dbReference>
<feature type="domain" description="Peptidase M20 dimerisation" evidence="15">
    <location>
        <begin position="170"/>
        <end position="274"/>
    </location>
</feature>
<dbReference type="UniPathway" id="UPA00034">
    <property type="reaction ID" value="UER00021"/>
</dbReference>
<comment type="cofactor">
    <cofactor evidence="2">
        <name>Zn(2+)</name>
        <dbReference type="ChEBI" id="CHEBI:29105"/>
    </cofactor>
</comment>
<dbReference type="GO" id="GO:0046872">
    <property type="term" value="F:metal ion binding"/>
    <property type="evidence" value="ECO:0007669"/>
    <property type="project" value="UniProtKB-KW"/>
</dbReference>
<proteinExistence type="inferred from homology"/>
<keyword evidence="12" id="KW-0457">Lysine biosynthesis</keyword>
<keyword evidence="13" id="KW-0170">Cobalt</keyword>
<dbReference type="KEGG" id="wei:EQG49_01795"/>
<dbReference type="SUPFAM" id="SSF53187">
    <property type="entry name" value="Zn-dependent exopeptidases"/>
    <property type="match status" value="1"/>
</dbReference>
<organism evidence="16 17">
    <name type="scientific">Periweissella cryptocerci</name>
    <dbReference type="NCBI Taxonomy" id="2506420"/>
    <lineage>
        <taxon>Bacteria</taxon>
        <taxon>Bacillati</taxon>
        <taxon>Bacillota</taxon>
        <taxon>Bacilli</taxon>
        <taxon>Lactobacillales</taxon>
        <taxon>Lactobacillaceae</taxon>
        <taxon>Periweissella</taxon>
    </lineage>
</organism>
<dbReference type="GO" id="GO:0009089">
    <property type="term" value="P:lysine biosynthetic process via diaminopimelate"/>
    <property type="evidence" value="ECO:0007669"/>
    <property type="project" value="UniProtKB-UniPathway"/>
</dbReference>
<evidence type="ECO:0000256" key="8">
    <source>
        <dbReference type="ARBA" id="ARBA00022723"/>
    </source>
</evidence>
<dbReference type="SUPFAM" id="SSF55031">
    <property type="entry name" value="Bacterial exopeptidase dimerisation domain"/>
    <property type="match status" value="1"/>
</dbReference>
<dbReference type="EMBL" id="CP037940">
    <property type="protein sequence ID" value="QBO35282.1"/>
    <property type="molecule type" value="Genomic_DNA"/>
</dbReference>
<dbReference type="Pfam" id="PF01546">
    <property type="entry name" value="Peptidase_M20"/>
    <property type="match status" value="1"/>
</dbReference>
<dbReference type="OrthoDB" id="9792335at2"/>
<dbReference type="InterPro" id="IPR010182">
    <property type="entry name" value="ArgE/DapE"/>
</dbReference>
<gene>
    <name evidence="16" type="ORF">EQG49_01795</name>
</gene>
<dbReference type="PANTHER" id="PTHR43808">
    <property type="entry name" value="ACETYLORNITHINE DEACETYLASE"/>
    <property type="match status" value="1"/>
</dbReference>
<dbReference type="Gene3D" id="3.40.630.10">
    <property type="entry name" value="Zn peptidases"/>
    <property type="match status" value="1"/>
</dbReference>
<comment type="pathway">
    <text evidence="3">Amino-acid biosynthesis; L-lysine biosynthesis via DAP pathway; LL-2,6-diaminopimelate from (S)-tetrahydrodipicolinate (succinylase route): step 3/3.</text>
</comment>
<dbReference type="GO" id="GO:0009014">
    <property type="term" value="F:succinyl-diaminopimelate desuccinylase activity"/>
    <property type="evidence" value="ECO:0007669"/>
    <property type="project" value="UniProtKB-EC"/>
</dbReference>
<dbReference type="InterPro" id="IPR050072">
    <property type="entry name" value="Peptidase_M20A"/>
</dbReference>